<dbReference type="STRING" id="46506.AA415_00358"/>
<dbReference type="InterPro" id="IPR036378">
    <property type="entry name" value="FAS1_dom_sf"/>
</dbReference>
<evidence type="ECO:0000313" key="3">
    <source>
        <dbReference type="EMBL" id="KWR57815.1"/>
    </source>
</evidence>
<dbReference type="RefSeq" id="WP_060385074.1">
    <property type="nucleotide sequence ID" value="NZ_CP081913.1"/>
</dbReference>
<feature type="domain" description="FAS1" evidence="2">
    <location>
        <begin position="55"/>
        <end position="196"/>
    </location>
</feature>
<evidence type="ECO:0000256" key="1">
    <source>
        <dbReference type="SAM" id="SignalP"/>
    </source>
</evidence>
<dbReference type="EMBL" id="LRGC01000001">
    <property type="protein sequence ID" value="KWR57815.1"/>
    <property type="molecule type" value="Genomic_DNA"/>
</dbReference>
<dbReference type="InterPro" id="IPR000782">
    <property type="entry name" value="FAS1_domain"/>
</dbReference>
<reference evidence="3 4" key="1">
    <citation type="journal article" date="2016" name="BMC Genomics">
        <title>Type VI secretion systems of human gut Bacteroidales segregate into three genetic architectures, two of which are contained on mobile genetic elements.</title>
        <authorList>
            <person name="Coyne M.J."/>
            <person name="Roelofs K.G."/>
            <person name="Comstock L.E."/>
        </authorList>
    </citation>
    <scope>NUCLEOTIDE SEQUENCE [LARGE SCALE GENOMIC DNA]</scope>
    <source>
        <strain evidence="3 4">CL09T03C01</strain>
    </source>
</reference>
<keyword evidence="4" id="KW-1185">Reference proteome</keyword>
<protein>
    <submittedName>
        <fullName evidence="3">Fasciclin domain protein</fullName>
    </submittedName>
</protein>
<comment type="caution">
    <text evidence="3">The sequence shown here is derived from an EMBL/GenBank/DDBJ whole genome shotgun (WGS) entry which is preliminary data.</text>
</comment>
<gene>
    <name evidence="3" type="ORF">AA415_00358</name>
</gene>
<feature type="chain" id="PRO_5007131151" evidence="1">
    <location>
        <begin position="21"/>
        <end position="203"/>
    </location>
</feature>
<dbReference type="Proteomes" id="UP000056419">
    <property type="component" value="Unassembled WGS sequence"/>
</dbReference>
<dbReference type="Pfam" id="PF02469">
    <property type="entry name" value="Fasciclin"/>
    <property type="match status" value="1"/>
</dbReference>
<dbReference type="Gene3D" id="2.30.180.10">
    <property type="entry name" value="FAS1 domain"/>
    <property type="match status" value="1"/>
</dbReference>
<dbReference type="PATRIC" id="fig|46506.5.peg.385"/>
<dbReference type="PROSITE" id="PS51257">
    <property type="entry name" value="PROKAR_LIPOPROTEIN"/>
    <property type="match status" value="1"/>
</dbReference>
<accession>A0A108TD72</accession>
<organism evidence="3 4">
    <name type="scientific">Bacteroides stercoris</name>
    <dbReference type="NCBI Taxonomy" id="46506"/>
    <lineage>
        <taxon>Bacteria</taxon>
        <taxon>Pseudomonadati</taxon>
        <taxon>Bacteroidota</taxon>
        <taxon>Bacteroidia</taxon>
        <taxon>Bacteroidales</taxon>
        <taxon>Bacteroidaceae</taxon>
        <taxon>Bacteroides</taxon>
    </lineage>
</organism>
<feature type="signal peptide" evidence="1">
    <location>
        <begin position="1"/>
        <end position="20"/>
    </location>
</feature>
<sequence length="203" mass="23141" precursor="true">MKKTLLYKALLACWAILVLASCDLDLQKNYDYESSVADPHVKVTAWEFFQNHKETFSELIKAIEYTGLQDYYTQTESMYTYLALNNTAMANYRENVFPGTASITECDKETVKNMLLYHIVDGEYSSYGQLQVEAMFVLTMLSGENGLMTMSVWKNPWQAAVGKVLVNETGSNGHSPQRKAKTSNILPTNGVIHIFEDYCYYKK</sequence>
<dbReference type="AlphaFoldDB" id="A0A108TD72"/>
<evidence type="ECO:0000259" key="2">
    <source>
        <dbReference type="Pfam" id="PF02469"/>
    </source>
</evidence>
<evidence type="ECO:0000313" key="4">
    <source>
        <dbReference type="Proteomes" id="UP000056419"/>
    </source>
</evidence>
<keyword evidence="1" id="KW-0732">Signal</keyword>
<name>A0A108TD72_BACSE</name>
<dbReference type="SUPFAM" id="SSF82153">
    <property type="entry name" value="FAS1 domain"/>
    <property type="match status" value="1"/>
</dbReference>
<proteinExistence type="predicted"/>